<dbReference type="Pfam" id="PF00703">
    <property type="entry name" value="Glyco_hydro_2"/>
    <property type="match status" value="1"/>
</dbReference>
<dbReference type="EC" id="3.2.1.23" evidence="5"/>
<sequence>MKINKIAIWIVLCAFLSVAHAQRHIPLTYLPPVPVSVQGTDQASLSLNGIWNFRTDHSATAAINVPGEWEMQGYHVAPGEKAIYDKEFTLPASWVDKRVVVRFDAVSSHAIVKVNDIMIGEHEGGFVAFHMDLTSAIRPGKNILTVEVRANTISDILGCVSQYAAHTVGGILRKVTIFALPQVYIADLNVNSTFDNQYKHAKLDLSTQIVNHTRSAQYAGLRYTLKDKDGKVVFEKNISEKSLKALESKQLDIRIAVDKPNHWTAETPYLYELTTELMNDRHMIQRNVQKVGFREIKVAGNQLLINGKPIKLKGVNRHSIHPLLGRASDPELDRKDAALFLAANLNYIRTSHYPPSEEFLQAADELGLYVESESALNWIQHHASPIWQHWDYQDPKFLPLMIQANRENVMTNKKHPSVILWSLGNESRWSKLWEEVNRTVKILDKSRPTSFHDQTWGGFNNAGSKADIANYHYPGINGPAITDTASRPTLFGEYAHLSTYNRRELLSDPGIRDLFNGPMLSFFDSIYVHKANLGGAVWSGIDDTFHLPDGRIVGYGPWGPLDGWRRTKPEYYGIKKAYSPIRVGSIKRTKDGIICTIQNRYDFRSLEDVKIVALVDGKEIQLTSTIKPHETGHILIPQTNNADTVEIIFTDPRGFEIEHELFTDKKPVKEVYAYKPLSLKEDSAFIYITQGDIDYSISKTYGVITRVRKNKELILTKGPSLAIIAANTEDGGKPNVAGETYQNNIYPLKHYPLYTLFAKNVSVENMKDSILVNLDLSYQQGEGKQQFIFTKDGLLKVRYEMEYLKSDIPVYQYGLMMELPLTFDELNWHREGPFSYYPQNHIGRNKGFAKLNTNNVYEAEAYGKPLAADWKDDANTLGSNDFRSTKANIISAELKQHTQSKVKVISNGRQASRSWKQDEHIQWLIADYTNNGSEPFYGSPHSNDRLTLRKGDKIKGSLLLKID</sequence>
<accession>C2G2A1</accession>
<dbReference type="InterPro" id="IPR006103">
    <property type="entry name" value="Glyco_hydro_2_cat"/>
</dbReference>
<evidence type="ECO:0000259" key="12">
    <source>
        <dbReference type="Pfam" id="PF02837"/>
    </source>
</evidence>
<evidence type="ECO:0000256" key="2">
    <source>
        <dbReference type="ARBA" id="ARBA00001913"/>
    </source>
</evidence>
<dbReference type="RefSeq" id="WP_003002568.1">
    <property type="nucleotide sequence ID" value="NZ_GG668630.1"/>
</dbReference>
<dbReference type="GO" id="GO:0030246">
    <property type="term" value="F:carbohydrate binding"/>
    <property type="evidence" value="ECO:0007669"/>
    <property type="project" value="InterPro"/>
</dbReference>
<evidence type="ECO:0000256" key="8">
    <source>
        <dbReference type="ARBA" id="ARBA00023295"/>
    </source>
</evidence>
<dbReference type="InterPro" id="IPR008979">
    <property type="entry name" value="Galactose-bd-like_sf"/>
</dbReference>
<dbReference type="InterPro" id="IPR014718">
    <property type="entry name" value="GH-type_carb-bd"/>
</dbReference>
<dbReference type="GO" id="GO:0004565">
    <property type="term" value="F:beta-galactosidase activity"/>
    <property type="evidence" value="ECO:0007669"/>
    <property type="project" value="UniProtKB-EC"/>
</dbReference>
<dbReference type="SUPFAM" id="SSF74650">
    <property type="entry name" value="Galactose mutarotase-like"/>
    <property type="match status" value="1"/>
</dbReference>
<feature type="domain" description="Glycoside hydrolase family 2 immunoglobulin-like beta-sandwich" evidence="10">
    <location>
        <begin position="183"/>
        <end position="294"/>
    </location>
</feature>
<dbReference type="GO" id="GO:0009341">
    <property type="term" value="C:beta-galactosidase complex"/>
    <property type="evidence" value="ECO:0007669"/>
    <property type="project" value="InterPro"/>
</dbReference>
<dbReference type="InterPro" id="IPR006101">
    <property type="entry name" value="Glyco_hydro_2"/>
</dbReference>
<evidence type="ECO:0000313" key="14">
    <source>
        <dbReference type="Proteomes" id="UP000006241"/>
    </source>
</evidence>
<name>C2G2A1_SPHSI</name>
<dbReference type="SUPFAM" id="SSF49303">
    <property type="entry name" value="beta-Galactosidase/glucuronidase domain"/>
    <property type="match status" value="1"/>
</dbReference>
<dbReference type="PRINTS" id="PR00132">
    <property type="entry name" value="GLHYDRLASE2"/>
</dbReference>
<keyword evidence="6 13" id="KW-0378">Hydrolase</keyword>
<dbReference type="InterPro" id="IPR017853">
    <property type="entry name" value="GH"/>
</dbReference>
<keyword evidence="7" id="KW-0106">Calcium</keyword>
<feature type="chain" id="PRO_5002914269" description="beta-galactosidase" evidence="9">
    <location>
        <begin position="22"/>
        <end position="963"/>
    </location>
</feature>
<evidence type="ECO:0000256" key="4">
    <source>
        <dbReference type="ARBA" id="ARBA00011245"/>
    </source>
</evidence>
<comment type="caution">
    <text evidence="13">The sequence shown here is derived from an EMBL/GenBank/DDBJ whole genome shotgun (WGS) entry which is preliminary data.</text>
</comment>
<dbReference type="Pfam" id="PF02837">
    <property type="entry name" value="Glyco_hydro_2_N"/>
    <property type="match status" value="1"/>
</dbReference>
<comment type="catalytic activity">
    <reaction evidence="1">
        <text>Hydrolysis of terminal non-reducing beta-D-galactose residues in beta-D-galactosides.</text>
        <dbReference type="EC" id="3.2.1.23"/>
    </reaction>
</comment>
<dbReference type="GO" id="GO:0005990">
    <property type="term" value="P:lactose catabolic process"/>
    <property type="evidence" value="ECO:0007669"/>
    <property type="project" value="TreeGrafter"/>
</dbReference>
<keyword evidence="8" id="KW-0326">Glycosidase</keyword>
<evidence type="ECO:0000256" key="3">
    <source>
        <dbReference type="ARBA" id="ARBA00007401"/>
    </source>
</evidence>
<reference evidence="13 14" key="1">
    <citation type="submission" date="2009-01" db="EMBL/GenBank/DDBJ databases">
        <authorList>
            <person name="Qin X."/>
            <person name="Bachman B."/>
            <person name="Battles P."/>
            <person name="Bell A."/>
            <person name="Bess C."/>
            <person name="Bickham C."/>
            <person name="Chaboub L."/>
            <person name="Chen D."/>
            <person name="Coyle M."/>
            <person name="Deiros D.R."/>
            <person name="Dinh H."/>
            <person name="Forbes L."/>
            <person name="Fowler G."/>
            <person name="Francisco L."/>
            <person name="Fu Q."/>
            <person name="Gubbala S."/>
            <person name="Hale W."/>
            <person name="Han Y."/>
            <person name="Hemphill L."/>
            <person name="Highlander S.K."/>
            <person name="Hirani K."/>
            <person name="Hogues M."/>
            <person name="Jackson L."/>
            <person name="Jakkamsetti A."/>
            <person name="Javaid M."/>
            <person name="Jiang H."/>
            <person name="Korchina V."/>
            <person name="Kovar C."/>
            <person name="Lara F."/>
            <person name="Lee S."/>
            <person name="Mata R."/>
            <person name="Mathew T."/>
            <person name="Moen C."/>
            <person name="Morales K."/>
            <person name="Munidasa M."/>
            <person name="Nazareth L."/>
            <person name="Ngo R."/>
            <person name="Nguyen L."/>
            <person name="Okwuonu G."/>
            <person name="Ongeri F."/>
            <person name="Patil S."/>
            <person name="Petrosino J."/>
            <person name="Pham C."/>
            <person name="Pham P."/>
            <person name="Pu L.-L."/>
            <person name="Puazo M."/>
            <person name="Raj R."/>
            <person name="Reid J."/>
            <person name="Rouhana J."/>
            <person name="Saada N."/>
            <person name="Shang Y."/>
            <person name="Simmons D."/>
            <person name="Thornton R."/>
            <person name="Warren J."/>
            <person name="Weissenberger G."/>
            <person name="Zhang J."/>
            <person name="Zhang L."/>
            <person name="Zhou C."/>
            <person name="Zhu D."/>
            <person name="Muzny D."/>
            <person name="Worley K."/>
            <person name="Gibbs R."/>
        </authorList>
    </citation>
    <scope>NUCLEOTIDE SEQUENCE [LARGE SCALE GENOMIC DNA]</scope>
    <source>
        <strain evidence="13 14">ATCC 33300</strain>
    </source>
</reference>
<dbReference type="EMBL" id="ACHB01000086">
    <property type="protein sequence ID" value="EEI90791.1"/>
    <property type="molecule type" value="Genomic_DNA"/>
</dbReference>
<dbReference type="InterPro" id="IPR011013">
    <property type="entry name" value="Gal_mutarotase_sf_dom"/>
</dbReference>
<dbReference type="Gene3D" id="2.60.40.10">
    <property type="entry name" value="Immunoglobulins"/>
    <property type="match status" value="1"/>
</dbReference>
<dbReference type="Proteomes" id="UP000006241">
    <property type="component" value="Unassembled WGS sequence"/>
</dbReference>
<dbReference type="Gene3D" id="2.70.98.10">
    <property type="match status" value="1"/>
</dbReference>
<evidence type="ECO:0000259" key="10">
    <source>
        <dbReference type="Pfam" id="PF00703"/>
    </source>
</evidence>
<evidence type="ECO:0000256" key="9">
    <source>
        <dbReference type="SAM" id="SignalP"/>
    </source>
</evidence>
<feature type="signal peptide" evidence="9">
    <location>
        <begin position="1"/>
        <end position="21"/>
    </location>
</feature>
<dbReference type="Pfam" id="PF02836">
    <property type="entry name" value="Glyco_hydro_2_C"/>
    <property type="match status" value="1"/>
</dbReference>
<protein>
    <recommendedName>
        <fullName evidence="5">beta-galactosidase</fullName>
        <ecNumber evidence="5">3.2.1.23</ecNumber>
    </recommendedName>
</protein>
<dbReference type="Gene3D" id="3.20.20.80">
    <property type="entry name" value="Glycosidases"/>
    <property type="match status" value="1"/>
</dbReference>
<dbReference type="Gene3D" id="2.60.120.260">
    <property type="entry name" value="Galactose-binding domain-like"/>
    <property type="match status" value="1"/>
</dbReference>
<evidence type="ECO:0000256" key="6">
    <source>
        <dbReference type="ARBA" id="ARBA00022801"/>
    </source>
</evidence>
<evidence type="ECO:0000256" key="5">
    <source>
        <dbReference type="ARBA" id="ARBA00012756"/>
    </source>
</evidence>
<comment type="subunit">
    <text evidence="4">Monomer.</text>
</comment>
<dbReference type="InterPro" id="IPR013783">
    <property type="entry name" value="Ig-like_fold"/>
</dbReference>
<dbReference type="PANTHER" id="PTHR46323">
    <property type="entry name" value="BETA-GALACTOSIDASE"/>
    <property type="match status" value="1"/>
</dbReference>
<dbReference type="SUPFAM" id="SSF49785">
    <property type="entry name" value="Galactose-binding domain-like"/>
    <property type="match status" value="1"/>
</dbReference>
<dbReference type="PANTHER" id="PTHR46323:SF2">
    <property type="entry name" value="BETA-GALACTOSIDASE"/>
    <property type="match status" value="1"/>
</dbReference>
<comment type="cofactor">
    <cofactor evidence="2">
        <name>Ca(2+)</name>
        <dbReference type="ChEBI" id="CHEBI:29108"/>
    </cofactor>
</comment>
<dbReference type="AlphaFoldDB" id="C2G2A1"/>
<evidence type="ECO:0000259" key="11">
    <source>
        <dbReference type="Pfam" id="PF02836"/>
    </source>
</evidence>
<feature type="domain" description="Glycosyl hydrolases family 2 sugar binding" evidence="12">
    <location>
        <begin position="55"/>
        <end position="181"/>
    </location>
</feature>
<feature type="domain" description="Glycoside hydrolase family 2 catalytic" evidence="11">
    <location>
        <begin position="296"/>
        <end position="456"/>
    </location>
</feature>
<evidence type="ECO:0000256" key="7">
    <source>
        <dbReference type="ARBA" id="ARBA00022837"/>
    </source>
</evidence>
<dbReference type="InterPro" id="IPR006102">
    <property type="entry name" value="Ig-like_GH2"/>
</dbReference>
<comment type="similarity">
    <text evidence="3">Belongs to the glycosyl hydrolase 2 family.</text>
</comment>
<dbReference type="HOGENOM" id="CLU_009998_0_0_10"/>
<keyword evidence="9" id="KW-0732">Signal</keyword>
<dbReference type="InterPro" id="IPR006104">
    <property type="entry name" value="Glyco_hydro_2_N"/>
</dbReference>
<gene>
    <name evidence="13" type="ORF">HMPREF0765_3707</name>
</gene>
<organism evidence="13 14">
    <name type="scientific">Sphingobacterium spiritivorum ATCC 33300</name>
    <dbReference type="NCBI Taxonomy" id="525372"/>
    <lineage>
        <taxon>Bacteria</taxon>
        <taxon>Pseudomonadati</taxon>
        <taxon>Bacteroidota</taxon>
        <taxon>Sphingobacteriia</taxon>
        <taxon>Sphingobacteriales</taxon>
        <taxon>Sphingobacteriaceae</taxon>
        <taxon>Sphingobacterium</taxon>
    </lineage>
</organism>
<dbReference type="InterPro" id="IPR050347">
    <property type="entry name" value="Bact_Beta-galactosidase"/>
</dbReference>
<evidence type="ECO:0000313" key="13">
    <source>
        <dbReference type="EMBL" id="EEI90791.1"/>
    </source>
</evidence>
<evidence type="ECO:0000256" key="1">
    <source>
        <dbReference type="ARBA" id="ARBA00001412"/>
    </source>
</evidence>
<dbReference type="SUPFAM" id="SSF51445">
    <property type="entry name" value="(Trans)glycosidases"/>
    <property type="match status" value="1"/>
</dbReference>
<dbReference type="InterPro" id="IPR036156">
    <property type="entry name" value="Beta-gal/glucu_dom_sf"/>
</dbReference>
<proteinExistence type="inferred from homology"/>